<evidence type="ECO:0000256" key="3">
    <source>
        <dbReference type="ARBA" id="ARBA00022473"/>
    </source>
</evidence>
<dbReference type="EMBL" id="NQVE01000174">
    <property type="protein sequence ID" value="RAL42427.1"/>
    <property type="molecule type" value="Genomic_DNA"/>
</dbReference>
<comment type="subcellular location">
    <subcellularLocation>
        <location evidence="1 7">Secreted</location>
    </subcellularLocation>
</comment>
<comment type="caution">
    <text evidence="8">The sequence shown here is derived from an EMBL/GenBank/DDBJ whole genome shotgun (WGS) entry which is preliminary data.</text>
</comment>
<comment type="function">
    <text evidence="7">Controls stomatal patterning.</text>
</comment>
<organism evidence="8 9">
    <name type="scientific">Cuscuta australis</name>
    <dbReference type="NCBI Taxonomy" id="267555"/>
    <lineage>
        <taxon>Eukaryota</taxon>
        <taxon>Viridiplantae</taxon>
        <taxon>Streptophyta</taxon>
        <taxon>Embryophyta</taxon>
        <taxon>Tracheophyta</taxon>
        <taxon>Spermatophyta</taxon>
        <taxon>Magnoliopsida</taxon>
        <taxon>eudicotyledons</taxon>
        <taxon>Gunneridae</taxon>
        <taxon>Pentapetalae</taxon>
        <taxon>asterids</taxon>
        <taxon>lamiids</taxon>
        <taxon>Solanales</taxon>
        <taxon>Convolvulaceae</taxon>
        <taxon>Cuscuteae</taxon>
        <taxon>Cuscuta</taxon>
        <taxon>Cuscuta subgen. Grammica</taxon>
        <taxon>Cuscuta sect. Cleistogrammica</taxon>
    </lineage>
</organism>
<proteinExistence type="inferred from homology"/>
<reference evidence="8 9" key="1">
    <citation type="submission" date="2018-06" db="EMBL/GenBank/DDBJ databases">
        <title>The Genome of Cuscuta australis (Dodder) Provides Insight into the Evolution of Plant Parasitism.</title>
        <authorList>
            <person name="Liu H."/>
        </authorList>
    </citation>
    <scope>NUCLEOTIDE SEQUENCE [LARGE SCALE GENOMIC DNA]</scope>
    <source>
        <strain evidence="9">cv. Yunnan</strain>
        <tissue evidence="8">Vines</tissue>
    </source>
</reference>
<comment type="similarity">
    <text evidence="2 7">Belongs to the plant cysteine rich small secretory peptide family. Epidermal patterning factor subfamily.</text>
</comment>
<dbReference type="InterPro" id="IPR039455">
    <property type="entry name" value="EPFL"/>
</dbReference>
<keyword evidence="9" id="KW-1185">Reference proteome</keyword>
<evidence type="ECO:0000313" key="8">
    <source>
        <dbReference type="EMBL" id="RAL42427.1"/>
    </source>
</evidence>
<name>A0A328D9B4_9ASTE</name>
<evidence type="ECO:0000313" key="9">
    <source>
        <dbReference type="Proteomes" id="UP000249390"/>
    </source>
</evidence>
<evidence type="ECO:0000256" key="1">
    <source>
        <dbReference type="ARBA" id="ARBA00004613"/>
    </source>
</evidence>
<dbReference type="PANTHER" id="PTHR33109">
    <property type="entry name" value="EPIDERMAL PATTERNING FACTOR-LIKE PROTEIN 4"/>
    <property type="match status" value="1"/>
</dbReference>
<evidence type="ECO:0000256" key="6">
    <source>
        <dbReference type="ARBA" id="ARBA00023157"/>
    </source>
</evidence>
<sequence>MKVGSFYCIIIFIIIPFLLLTLAFPNAATSRPIAPTNATTLPQDGEKKLEELRRIGSFAPRCEHKCSGCKPCVAIQVPTTTAHLGGGVGTTVLYTNYEPEGWKCKCGPTLYTP</sequence>
<accession>A0A328D9B4</accession>
<gene>
    <name evidence="8" type="ORF">DM860_017607</name>
</gene>
<evidence type="ECO:0000256" key="4">
    <source>
        <dbReference type="ARBA" id="ARBA00022525"/>
    </source>
</evidence>
<keyword evidence="5 7" id="KW-0732">Signal</keyword>
<evidence type="ECO:0000256" key="2">
    <source>
        <dbReference type="ARBA" id="ARBA00008127"/>
    </source>
</evidence>
<dbReference type="Proteomes" id="UP000249390">
    <property type="component" value="Unassembled WGS sequence"/>
</dbReference>
<keyword evidence="6" id="KW-1015">Disulfide bond</keyword>
<dbReference type="GO" id="GO:0010052">
    <property type="term" value="P:guard cell differentiation"/>
    <property type="evidence" value="ECO:0007669"/>
    <property type="project" value="UniProtKB-UniRule"/>
</dbReference>
<evidence type="ECO:0000256" key="5">
    <source>
        <dbReference type="ARBA" id="ARBA00022729"/>
    </source>
</evidence>
<dbReference type="GO" id="GO:0005576">
    <property type="term" value="C:extracellular region"/>
    <property type="evidence" value="ECO:0007669"/>
    <property type="project" value="UniProtKB-SubCell"/>
</dbReference>
<feature type="chain" id="PRO_5027140933" description="Epidermal patterning factor-like protein" evidence="7">
    <location>
        <begin position="24"/>
        <end position="113"/>
    </location>
</feature>
<keyword evidence="4 7" id="KW-0964">Secreted</keyword>
<protein>
    <recommendedName>
        <fullName evidence="7">Epidermal patterning factor-like protein</fullName>
    </recommendedName>
</protein>
<evidence type="ECO:0000256" key="7">
    <source>
        <dbReference type="RuleBase" id="RU367102"/>
    </source>
</evidence>
<dbReference type="AlphaFoldDB" id="A0A328D9B4"/>
<dbReference type="Pfam" id="PF17181">
    <property type="entry name" value="EPF"/>
    <property type="match status" value="1"/>
</dbReference>
<dbReference type="PANTHER" id="PTHR33109:SF3">
    <property type="entry name" value="EPIDERMAL PATTERNING FACTOR-LIKE PROTEIN"/>
    <property type="match status" value="1"/>
</dbReference>
<feature type="signal peptide" evidence="7">
    <location>
        <begin position="1"/>
        <end position="23"/>
    </location>
</feature>
<keyword evidence="3 7" id="KW-0217">Developmental protein</keyword>